<evidence type="ECO:0000256" key="1">
    <source>
        <dbReference type="SAM" id="SignalP"/>
    </source>
</evidence>
<evidence type="ECO:0000313" key="2">
    <source>
        <dbReference type="EMBL" id="WWF02238.1"/>
    </source>
</evidence>
<keyword evidence="1" id="KW-0732">Signal</keyword>
<evidence type="ECO:0000313" key="3">
    <source>
        <dbReference type="Proteomes" id="UP001359308"/>
    </source>
</evidence>
<proteinExistence type="predicted"/>
<feature type="chain" id="PRO_5045506568" description="Lipoprotein" evidence="1">
    <location>
        <begin position="21"/>
        <end position="103"/>
    </location>
</feature>
<keyword evidence="3" id="KW-1185">Reference proteome</keyword>
<reference evidence="2 3" key="1">
    <citation type="submission" date="2022-09" db="EMBL/GenBank/DDBJ databases">
        <authorList>
            <person name="Giprobiosintez L."/>
        </authorList>
    </citation>
    <scope>NUCLEOTIDE SEQUENCE [LARGE SCALE GENOMIC DNA]</scope>
    <source>
        <strain evidence="3">VKPM-B-12549 (GBS-15)</strain>
    </source>
</reference>
<dbReference type="EMBL" id="CP104311">
    <property type="protein sequence ID" value="WWF02238.1"/>
    <property type="molecule type" value="Genomic_DNA"/>
</dbReference>
<gene>
    <name evidence="2" type="ORF">N4J17_01005</name>
</gene>
<dbReference type="Proteomes" id="UP001359308">
    <property type="component" value="Chromosome"/>
</dbReference>
<accession>A0ABZ2F7J0</accession>
<sequence length="103" mass="11061">MLSRIRPPLSLLLLLGSALAAAGLTGPSNYWECILQGMEDVKNEPVAREIMKICLSDFADGLSVEEPLEGTPAECILKHGENVSSALAAQQIHIACNVLYSRP</sequence>
<dbReference type="RefSeq" id="WP_277458507.1">
    <property type="nucleotide sequence ID" value="NZ_CP104311.1"/>
</dbReference>
<feature type="signal peptide" evidence="1">
    <location>
        <begin position="1"/>
        <end position="20"/>
    </location>
</feature>
<protein>
    <recommendedName>
        <fullName evidence="4">Lipoprotein</fullName>
    </recommendedName>
</protein>
<name>A0ABZ2F7J0_METCP</name>
<organism evidence="2 3">
    <name type="scientific">Methylococcus capsulatus</name>
    <dbReference type="NCBI Taxonomy" id="414"/>
    <lineage>
        <taxon>Bacteria</taxon>
        <taxon>Pseudomonadati</taxon>
        <taxon>Pseudomonadota</taxon>
        <taxon>Gammaproteobacteria</taxon>
        <taxon>Methylococcales</taxon>
        <taxon>Methylococcaceae</taxon>
        <taxon>Methylococcus</taxon>
    </lineage>
</organism>
<evidence type="ECO:0008006" key="4">
    <source>
        <dbReference type="Google" id="ProtNLM"/>
    </source>
</evidence>